<accession>A0A448X846</accession>
<evidence type="ECO:0000313" key="3">
    <source>
        <dbReference type="Proteomes" id="UP000784294"/>
    </source>
</evidence>
<evidence type="ECO:0000259" key="1">
    <source>
        <dbReference type="PROSITE" id="PS50042"/>
    </source>
</evidence>
<reference evidence="2" key="1">
    <citation type="submission" date="2018-11" db="EMBL/GenBank/DDBJ databases">
        <authorList>
            <consortium name="Pathogen Informatics"/>
        </authorList>
    </citation>
    <scope>NUCLEOTIDE SEQUENCE</scope>
</reference>
<evidence type="ECO:0000313" key="2">
    <source>
        <dbReference type="EMBL" id="VEL30429.1"/>
    </source>
</evidence>
<gene>
    <name evidence="2" type="ORF">PXEA_LOCUS23869</name>
</gene>
<dbReference type="OrthoDB" id="417078at2759"/>
<dbReference type="PROSITE" id="PS50042">
    <property type="entry name" value="CNMP_BINDING_3"/>
    <property type="match status" value="1"/>
</dbReference>
<keyword evidence="3" id="KW-1185">Reference proteome</keyword>
<dbReference type="AlphaFoldDB" id="A0A448X846"/>
<feature type="domain" description="Cyclic nucleotide-binding" evidence="1">
    <location>
        <begin position="63"/>
        <end position="103"/>
    </location>
</feature>
<dbReference type="Proteomes" id="UP000784294">
    <property type="component" value="Unassembled WGS sequence"/>
</dbReference>
<protein>
    <recommendedName>
        <fullName evidence="1">Cyclic nucleotide-binding domain-containing protein</fullName>
    </recommendedName>
</protein>
<dbReference type="InterPro" id="IPR018490">
    <property type="entry name" value="cNMP-bd_dom_sf"/>
</dbReference>
<dbReference type="SUPFAM" id="SSF51206">
    <property type="entry name" value="cAMP-binding domain-like"/>
    <property type="match status" value="1"/>
</dbReference>
<organism evidence="2 3">
    <name type="scientific">Protopolystoma xenopodis</name>
    <dbReference type="NCBI Taxonomy" id="117903"/>
    <lineage>
        <taxon>Eukaryota</taxon>
        <taxon>Metazoa</taxon>
        <taxon>Spiralia</taxon>
        <taxon>Lophotrochozoa</taxon>
        <taxon>Platyhelminthes</taxon>
        <taxon>Monogenea</taxon>
        <taxon>Polyopisthocotylea</taxon>
        <taxon>Polystomatidea</taxon>
        <taxon>Polystomatidae</taxon>
        <taxon>Protopolystoma</taxon>
    </lineage>
</organism>
<dbReference type="InterPro" id="IPR014710">
    <property type="entry name" value="RmlC-like_jellyroll"/>
</dbReference>
<name>A0A448X846_9PLAT</name>
<dbReference type="Gene3D" id="2.60.120.10">
    <property type="entry name" value="Jelly Rolls"/>
    <property type="match status" value="1"/>
</dbReference>
<comment type="caution">
    <text evidence="2">The sequence shown here is derived from an EMBL/GenBank/DDBJ whole genome shotgun (WGS) entry which is preliminary data.</text>
</comment>
<proteinExistence type="predicted"/>
<sequence length="117" mass="13287">MTGLMDNKPKEAQPVDNHAIESFVKNNSRENISKSKQAYDKVVFPKSDSQRSCLLNCIKPILIFKALKPKDLDEVVDVMFERLVVPNEEIILIGDVGDNFLSLILELTISSFLHRKD</sequence>
<dbReference type="EMBL" id="CAAALY010112267">
    <property type="protein sequence ID" value="VEL30429.1"/>
    <property type="molecule type" value="Genomic_DNA"/>
</dbReference>
<dbReference type="InterPro" id="IPR000595">
    <property type="entry name" value="cNMP-bd_dom"/>
</dbReference>